<dbReference type="OrthoDB" id="658598at2759"/>
<protein>
    <recommendedName>
        <fullName evidence="4">IBH1-like N-terminal domain-containing protein</fullName>
    </recommendedName>
</protein>
<evidence type="ECO:0000256" key="3">
    <source>
        <dbReference type="SAM" id="MobiDB-lite"/>
    </source>
</evidence>
<organism evidence="5 6">
    <name type="scientific">Hibiscus syriacus</name>
    <name type="common">Rose of Sharon</name>
    <dbReference type="NCBI Taxonomy" id="106335"/>
    <lineage>
        <taxon>Eukaryota</taxon>
        <taxon>Viridiplantae</taxon>
        <taxon>Streptophyta</taxon>
        <taxon>Embryophyta</taxon>
        <taxon>Tracheophyta</taxon>
        <taxon>Spermatophyta</taxon>
        <taxon>Magnoliopsida</taxon>
        <taxon>eudicotyledons</taxon>
        <taxon>Gunneridae</taxon>
        <taxon>Pentapetalae</taxon>
        <taxon>rosids</taxon>
        <taxon>malvids</taxon>
        <taxon>Malvales</taxon>
        <taxon>Malvaceae</taxon>
        <taxon>Malvoideae</taxon>
        <taxon>Hibiscus</taxon>
    </lineage>
</organism>
<evidence type="ECO:0000313" key="6">
    <source>
        <dbReference type="Proteomes" id="UP000436088"/>
    </source>
</evidence>
<dbReference type="InterPro" id="IPR059002">
    <property type="entry name" value="IBH1_N"/>
</dbReference>
<keyword evidence="2" id="KW-0804">Transcription</keyword>
<evidence type="ECO:0000256" key="2">
    <source>
        <dbReference type="ARBA" id="ARBA00023163"/>
    </source>
</evidence>
<name>A0A6A2XK50_HIBSY</name>
<dbReference type="PANTHER" id="PTHR33124:SF42">
    <property type="entry name" value="TRANSCRIPTION FACTOR BHLH146"/>
    <property type="match status" value="1"/>
</dbReference>
<feature type="domain" description="IBH1-like N-terminal" evidence="4">
    <location>
        <begin position="17"/>
        <end position="84"/>
    </location>
</feature>
<reference evidence="5" key="1">
    <citation type="submission" date="2019-09" db="EMBL/GenBank/DDBJ databases">
        <title>Draft genome information of white flower Hibiscus syriacus.</title>
        <authorList>
            <person name="Kim Y.-M."/>
        </authorList>
    </citation>
    <scope>NUCLEOTIDE SEQUENCE [LARGE SCALE GENOMIC DNA]</scope>
    <source>
        <strain evidence="5">YM2019G1</strain>
    </source>
</reference>
<proteinExistence type="predicted"/>
<sequence>MKEQRRVYPMEPRTIMQTSFAKTYLNYLLPELANIGKPASSLSVDRYVDKEIEKTVRYEVDMALALSAQGFAWSHALEHKLRLNVNNNNQVGKSQSYLSHDGYRNTMPVNHEPATEKLEGNPKRSGTEAAAEEEERLTYLRKLIPGGSGEMMLDDEILLSELGSYVSCLELQVNVLRSVLQLN</sequence>
<dbReference type="GO" id="GO:0006355">
    <property type="term" value="P:regulation of DNA-templated transcription"/>
    <property type="evidence" value="ECO:0007669"/>
    <property type="project" value="InterPro"/>
</dbReference>
<evidence type="ECO:0000256" key="1">
    <source>
        <dbReference type="ARBA" id="ARBA00023015"/>
    </source>
</evidence>
<dbReference type="Pfam" id="PF26576">
    <property type="entry name" value="IBH1_N"/>
    <property type="match status" value="1"/>
</dbReference>
<gene>
    <name evidence="5" type="ORF">F3Y22_tig00111582pilonHSYRG00116</name>
</gene>
<feature type="compositionally biased region" description="Basic and acidic residues" evidence="3">
    <location>
        <begin position="113"/>
        <end position="126"/>
    </location>
</feature>
<comment type="caution">
    <text evidence="5">The sequence shown here is derived from an EMBL/GenBank/DDBJ whole genome shotgun (WGS) entry which is preliminary data.</text>
</comment>
<dbReference type="AlphaFoldDB" id="A0A6A2XK50"/>
<feature type="region of interest" description="Disordered" evidence="3">
    <location>
        <begin position="97"/>
        <end position="133"/>
    </location>
</feature>
<accession>A0A6A2XK50</accession>
<dbReference type="EMBL" id="VEPZ02001375">
    <property type="protein sequence ID" value="KAE8676621.1"/>
    <property type="molecule type" value="Genomic_DNA"/>
</dbReference>
<evidence type="ECO:0000313" key="5">
    <source>
        <dbReference type="EMBL" id="KAE8676621.1"/>
    </source>
</evidence>
<keyword evidence="1" id="KW-0805">Transcription regulation</keyword>
<evidence type="ECO:0000259" key="4">
    <source>
        <dbReference type="Pfam" id="PF26576"/>
    </source>
</evidence>
<keyword evidence="6" id="KW-1185">Reference proteome</keyword>
<dbReference type="PANTHER" id="PTHR33124">
    <property type="entry name" value="TRANSCRIPTION FACTOR IBH1-LIKE 1"/>
    <property type="match status" value="1"/>
</dbReference>
<dbReference type="Proteomes" id="UP000436088">
    <property type="component" value="Unassembled WGS sequence"/>
</dbReference>
<dbReference type="InterPro" id="IPR044660">
    <property type="entry name" value="IBH1-like"/>
</dbReference>